<dbReference type="AlphaFoldDB" id="A0A0D1KX01"/>
<accession>A0A0D1KX01</accession>
<reference evidence="2 3" key="1">
    <citation type="submission" date="2014-12" db="EMBL/GenBank/DDBJ databases">
        <title>Comparative genome analysis of Bacillus coagulans HM-08, Clostridium butyricum HM-68, Bacillus subtilis HM-66 and Bacillus licheniformis BL-09.</title>
        <authorList>
            <person name="Zhang H."/>
        </authorList>
    </citation>
    <scope>NUCLEOTIDE SEQUENCE [LARGE SCALE GENOMIC DNA]</scope>
    <source>
        <strain evidence="2 3">HM-66</strain>
    </source>
</reference>
<name>A0A0D1KX01_BACIU</name>
<comment type="caution">
    <text evidence="2">The sequence shown here is derived from an EMBL/GenBank/DDBJ whole genome shotgun (WGS) entry which is preliminary data.</text>
</comment>
<protein>
    <submittedName>
        <fullName evidence="2">Uncharacterized protein</fullName>
    </submittedName>
</protein>
<feature type="compositionally biased region" description="Basic residues" evidence="1">
    <location>
        <begin position="58"/>
        <end position="69"/>
    </location>
</feature>
<gene>
    <name evidence="2" type="ORF">SC09_Contig17orf00426</name>
</gene>
<feature type="region of interest" description="Disordered" evidence="1">
    <location>
        <begin position="26"/>
        <end position="69"/>
    </location>
</feature>
<organism evidence="2 3">
    <name type="scientific">Bacillus subtilis</name>
    <dbReference type="NCBI Taxonomy" id="1423"/>
    <lineage>
        <taxon>Bacteria</taxon>
        <taxon>Bacillati</taxon>
        <taxon>Bacillota</taxon>
        <taxon>Bacilli</taxon>
        <taxon>Bacillales</taxon>
        <taxon>Bacillaceae</taxon>
        <taxon>Bacillus</taxon>
    </lineage>
</organism>
<sequence>MESLRTLNLQHKRCLFGVRFLFERRDDMKQEKKKPNKNAQERSERFWRQMMGQDRQTLRRGKGGAFKRK</sequence>
<evidence type="ECO:0000313" key="3">
    <source>
        <dbReference type="Proteomes" id="UP000032247"/>
    </source>
</evidence>
<dbReference type="Proteomes" id="UP000032247">
    <property type="component" value="Unassembled WGS sequence"/>
</dbReference>
<proteinExistence type="predicted"/>
<evidence type="ECO:0000256" key="1">
    <source>
        <dbReference type="SAM" id="MobiDB-lite"/>
    </source>
</evidence>
<evidence type="ECO:0000313" key="2">
    <source>
        <dbReference type="EMBL" id="KIU13235.1"/>
    </source>
</evidence>
<dbReference type="PATRIC" id="fig|1423.173.peg.356"/>
<dbReference type="EMBL" id="JXBC01000001">
    <property type="protein sequence ID" value="KIU13235.1"/>
    <property type="molecule type" value="Genomic_DNA"/>
</dbReference>